<reference evidence="1 2" key="1">
    <citation type="journal article" date="2010" name="J. Bacteriol.">
        <title>Complete genome sequence of the representative gamma-hexachlorocyclohexane-degrading bacterium Sphingobium japonicum UT26.</title>
        <authorList>
            <person name="Nagata Y."/>
            <person name="Ohtsubo Y."/>
            <person name="Endo R."/>
            <person name="Ichikawa N."/>
            <person name="Ankai A."/>
            <person name="Oguchi A."/>
            <person name="Fukui S."/>
            <person name="Fujita N."/>
            <person name="Tsuda M."/>
        </authorList>
    </citation>
    <scope>NUCLEOTIDE SEQUENCE [LARGE SCALE GENOMIC DNA]</scope>
    <source>
        <strain evidence="2">DSM 16413 / CCM 7287 / MTCC 6362 / UT26 / NBRC 101211 / UT26S</strain>
    </source>
</reference>
<dbReference type="Proteomes" id="UP000007753">
    <property type="component" value="Chromosome 1"/>
</dbReference>
<gene>
    <name evidence="1" type="ordered locus">SJA_C1-03760</name>
</gene>
<dbReference type="AlphaFoldDB" id="D4YXX8"/>
<proteinExistence type="predicted"/>
<dbReference type="HOGENOM" id="CLU_2496309_0_0_5"/>
<organism evidence="1 2">
    <name type="scientific">Sphingobium indicum (strain DSM 16413 / CCM 7287 / MTCC 6362 / UT26 / NBRC 101211 / UT26S)</name>
    <name type="common">Sphingobium japonicum</name>
    <dbReference type="NCBI Taxonomy" id="452662"/>
    <lineage>
        <taxon>Bacteria</taxon>
        <taxon>Pseudomonadati</taxon>
        <taxon>Pseudomonadota</taxon>
        <taxon>Alphaproteobacteria</taxon>
        <taxon>Sphingomonadales</taxon>
        <taxon>Sphingomonadaceae</taxon>
        <taxon>Sphingobium</taxon>
    </lineage>
</organism>
<evidence type="ECO:0000313" key="1">
    <source>
        <dbReference type="EMBL" id="BAI95210.1"/>
    </source>
</evidence>
<dbReference type="EMBL" id="AP010803">
    <property type="protein sequence ID" value="BAI95210.1"/>
    <property type="molecule type" value="Genomic_DNA"/>
</dbReference>
<name>D4YXX8_SPHIU</name>
<sequence>MPKTASLTTFFDLFAPTIFRRSLHLIATIFFLVMPSSMRGPPGKPVTLPRHSEGNFVSQVLTVRRAIPADSKGQSRQRMQENFQLS</sequence>
<dbReference type="STRING" id="452662.SJA_C1-03760"/>
<evidence type="ECO:0000313" key="2">
    <source>
        <dbReference type="Proteomes" id="UP000007753"/>
    </source>
</evidence>
<dbReference type="KEGG" id="sjp:SJA_C1-03760"/>
<accession>D4YXX8</accession>
<keyword evidence="2" id="KW-1185">Reference proteome</keyword>
<protein>
    <submittedName>
        <fullName evidence="1">Uncharacterized protein</fullName>
    </submittedName>
</protein>